<reference evidence="3" key="1">
    <citation type="submission" date="2024-04" db="EMBL/GenBank/DDBJ databases">
        <title>Salinicola lusitanus LLJ914,a marine bacterium isolated from the Okinawa Trough.</title>
        <authorList>
            <person name="Li J."/>
        </authorList>
    </citation>
    <scope>NUCLEOTIDE SEQUENCE [LARGE SCALE GENOMIC DNA]</scope>
</reference>
<dbReference type="SUPFAM" id="SSF52540">
    <property type="entry name" value="P-loop containing nucleoside triphosphate hydrolases"/>
    <property type="match status" value="1"/>
</dbReference>
<evidence type="ECO:0000313" key="3">
    <source>
        <dbReference type="Proteomes" id="UP001460270"/>
    </source>
</evidence>
<dbReference type="Gene3D" id="3.40.50.300">
    <property type="entry name" value="P-loop containing nucleotide triphosphate hydrolases"/>
    <property type="match status" value="1"/>
</dbReference>
<evidence type="ECO:0008006" key="4">
    <source>
        <dbReference type="Google" id="ProtNLM"/>
    </source>
</evidence>
<feature type="region of interest" description="Disordered" evidence="1">
    <location>
        <begin position="58"/>
        <end position="84"/>
    </location>
</feature>
<sequence length="355" mass="38530">MVHSGSVSLRSWRCELKILLTEAQMFTSDPHNTLTSLFPSNSPAGGALQLRPLLTPNTLKTMGSTESTNSHASGNTNSGNINSGNIGISMTRANPSYSEYHYTDSALAELVTRVKTFKPKGASQLRVLLYGPAGSGKSTFVDSVASAVDGQSVTLTEAGGTAFTSHTLKLKGDKDTKIPVVFNDVTWLSEDGRGVGAEDVRLILEGHVKDNYMFNPVKALQQSDEFYRKDPCVDHKVHVVVCFLDAKSANANDSTVLQKLKEMMDAATDLGIPHVAIVTHIDHISAQIQDDIKKVFCSQDFQTEMEKFSGALGIPPNNIFPVWNHYAGAQEQEAHILLLEAFGSMLSLGDDFLRV</sequence>
<evidence type="ECO:0000313" key="2">
    <source>
        <dbReference type="EMBL" id="KAK7881962.1"/>
    </source>
</evidence>
<dbReference type="Proteomes" id="UP001460270">
    <property type="component" value="Unassembled WGS sequence"/>
</dbReference>
<evidence type="ECO:0000256" key="1">
    <source>
        <dbReference type="SAM" id="MobiDB-lite"/>
    </source>
</evidence>
<organism evidence="2 3">
    <name type="scientific">Mugilogobius chulae</name>
    <name type="common">yellowstripe goby</name>
    <dbReference type="NCBI Taxonomy" id="88201"/>
    <lineage>
        <taxon>Eukaryota</taxon>
        <taxon>Metazoa</taxon>
        <taxon>Chordata</taxon>
        <taxon>Craniata</taxon>
        <taxon>Vertebrata</taxon>
        <taxon>Euteleostomi</taxon>
        <taxon>Actinopterygii</taxon>
        <taxon>Neopterygii</taxon>
        <taxon>Teleostei</taxon>
        <taxon>Neoteleostei</taxon>
        <taxon>Acanthomorphata</taxon>
        <taxon>Gobiaria</taxon>
        <taxon>Gobiiformes</taxon>
        <taxon>Gobioidei</taxon>
        <taxon>Gobiidae</taxon>
        <taxon>Gobionellinae</taxon>
        <taxon>Mugilogobius</taxon>
    </lineage>
</organism>
<feature type="compositionally biased region" description="Low complexity" evidence="1">
    <location>
        <begin position="73"/>
        <end position="84"/>
    </location>
</feature>
<feature type="compositionally biased region" description="Polar residues" evidence="1">
    <location>
        <begin position="58"/>
        <end position="72"/>
    </location>
</feature>
<gene>
    <name evidence="2" type="ORF">WMY93_028136</name>
</gene>
<protein>
    <recommendedName>
        <fullName evidence="4">G domain-containing protein</fullName>
    </recommendedName>
</protein>
<dbReference type="AlphaFoldDB" id="A0AAW0MMG6"/>
<comment type="caution">
    <text evidence="2">The sequence shown here is derived from an EMBL/GenBank/DDBJ whole genome shotgun (WGS) entry which is preliminary data.</text>
</comment>
<dbReference type="PANTHER" id="PTHR14241:SF32">
    <property type="entry name" value="VWFA DOMAIN-CONTAINING PROTEIN-RELATED"/>
    <property type="match status" value="1"/>
</dbReference>
<dbReference type="EMBL" id="JBBPFD010000021">
    <property type="protein sequence ID" value="KAK7881962.1"/>
    <property type="molecule type" value="Genomic_DNA"/>
</dbReference>
<dbReference type="PANTHER" id="PTHR14241">
    <property type="entry name" value="INTERFERON-INDUCED PROTEIN 44"/>
    <property type="match status" value="1"/>
</dbReference>
<dbReference type="InterPro" id="IPR027417">
    <property type="entry name" value="P-loop_NTPase"/>
</dbReference>
<accession>A0AAW0MMG6</accession>
<keyword evidence="3" id="KW-1185">Reference proteome</keyword>
<proteinExistence type="predicted"/>
<name>A0AAW0MMG6_9GOBI</name>